<keyword evidence="1" id="KW-0472">Membrane</keyword>
<protein>
    <submittedName>
        <fullName evidence="2">Uncharacterized protein</fullName>
    </submittedName>
</protein>
<dbReference type="Proteomes" id="UP000031521">
    <property type="component" value="Chromosome"/>
</dbReference>
<keyword evidence="3" id="KW-1185">Reference proteome</keyword>
<feature type="transmembrane region" description="Helical" evidence="1">
    <location>
        <begin position="37"/>
        <end position="60"/>
    </location>
</feature>
<dbReference type="KEGG" id="cid:P73_0789"/>
<keyword evidence="1" id="KW-1133">Transmembrane helix</keyword>
<sequence>MSTLTSIALPVLLIGLAALVLPGLLTPRGTRSQRRLALSVLSSALVLLALGAVLFGLLYARGGSPVLVALREAPGPTLVFLLRRSALAALVWVPLLALSWLGLARRIETLRTRDGIRAADAAAEIGEATD</sequence>
<dbReference type="EMBL" id="CP004393">
    <property type="protein sequence ID" value="AJE45504.1"/>
    <property type="molecule type" value="Genomic_DNA"/>
</dbReference>
<evidence type="ECO:0000256" key="1">
    <source>
        <dbReference type="SAM" id="Phobius"/>
    </source>
</evidence>
<organism evidence="2 3">
    <name type="scientific">Celeribacter indicus</name>
    <dbReference type="NCBI Taxonomy" id="1208324"/>
    <lineage>
        <taxon>Bacteria</taxon>
        <taxon>Pseudomonadati</taxon>
        <taxon>Pseudomonadota</taxon>
        <taxon>Alphaproteobacteria</taxon>
        <taxon>Rhodobacterales</taxon>
        <taxon>Roseobacteraceae</taxon>
        <taxon>Celeribacter</taxon>
    </lineage>
</organism>
<accession>A0A0B5DQY5</accession>
<reference evidence="2 3" key="1">
    <citation type="journal article" date="2014" name="Int. J. Syst. Evol. Microbiol.">
        <title>Celeribacter indicus sp. nov., a polycyclic aromatic hydrocarbon-degrading bacterium from deep-sea sediment and reclassification of Huaishuia halophila as Celeribacter halophilus comb. nov.</title>
        <authorList>
            <person name="Lai Q."/>
            <person name="Cao J."/>
            <person name="Yuan J."/>
            <person name="Li F."/>
            <person name="Shao Z."/>
        </authorList>
    </citation>
    <scope>NUCLEOTIDE SEQUENCE [LARGE SCALE GENOMIC DNA]</scope>
    <source>
        <strain evidence="2">P73</strain>
    </source>
</reference>
<gene>
    <name evidence="2" type="ORF">P73_0789</name>
</gene>
<proteinExistence type="predicted"/>
<feature type="transmembrane region" description="Helical" evidence="1">
    <location>
        <begin position="80"/>
        <end position="103"/>
    </location>
</feature>
<name>A0A0B5DQY5_9RHOB</name>
<feature type="transmembrane region" description="Helical" evidence="1">
    <location>
        <begin position="6"/>
        <end position="25"/>
    </location>
</feature>
<dbReference type="HOGENOM" id="CLU_1934276_0_0_5"/>
<keyword evidence="1" id="KW-0812">Transmembrane</keyword>
<dbReference type="AlphaFoldDB" id="A0A0B5DQY5"/>
<evidence type="ECO:0000313" key="3">
    <source>
        <dbReference type="Proteomes" id="UP000031521"/>
    </source>
</evidence>
<dbReference type="STRING" id="1208324.P73_0789"/>
<evidence type="ECO:0000313" key="2">
    <source>
        <dbReference type="EMBL" id="AJE45504.1"/>
    </source>
</evidence>
<dbReference type="RefSeq" id="WP_043868564.1">
    <property type="nucleotide sequence ID" value="NZ_CP004393.1"/>
</dbReference>